<comment type="similarity">
    <text evidence="3 9">Belongs to the class-II pyridoxal-phosphate-dependent aminotransferase family. Histidinol-phosphate aminotransferase subfamily.</text>
</comment>
<evidence type="ECO:0000256" key="8">
    <source>
        <dbReference type="ARBA" id="ARBA00047481"/>
    </source>
</evidence>
<dbReference type="InterPro" id="IPR050106">
    <property type="entry name" value="HistidinolP_aminotransfase"/>
</dbReference>
<protein>
    <recommendedName>
        <fullName evidence="9">Histidinol-phosphate aminotransferase</fullName>
        <ecNumber evidence="9">2.6.1.9</ecNumber>
    </recommendedName>
    <alternativeName>
        <fullName evidence="9">Imidazole acetol-phosphate transaminase</fullName>
    </alternativeName>
</protein>
<dbReference type="PROSITE" id="PS00599">
    <property type="entry name" value="AA_TRANSFER_CLASS_2"/>
    <property type="match status" value="1"/>
</dbReference>
<evidence type="ECO:0000313" key="11">
    <source>
        <dbReference type="EMBL" id="MDT0617271.1"/>
    </source>
</evidence>
<dbReference type="EMBL" id="JAVRHY010000002">
    <property type="protein sequence ID" value="MDT0617271.1"/>
    <property type="molecule type" value="Genomic_DNA"/>
</dbReference>
<keyword evidence="7 9" id="KW-0663">Pyridoxal phosphate</keyword>
<dbReference type="InterPro" id="IPR001917">
    <property type="entry name" value="Aminotrans_II_pyridoxalP_BS"/>
</dbReference>
<comment type="cofactor">
    <cofactor evidence="1 9">
        <name>pyridoxal 5'-phosphate</name>
        <dbReference type="ChEBI" id="CHEBI:597326"/>
    </cofactor>
</comment>
<dbReference type="SUPFAM" id="SSF53383">
    <property type="entry name" value="PLP-dependent transferases"/>
    <property type="match status" value="1"/>
</dbReference>
<dbReference type="NCBIfam" id="TIGR01141">
    <property type="entry name" value="hisC"/>
    <property type="match status" value="1"/>
</dbReference>
<keyword evidence="5 9" id="KW-0032">Aminotransferase</keyword>
<evidence type="ECO:0000256" key="9">
    <source>
        <dbReference type="HAMAP-Rule" id="MF_01023"/>
    </source>
</evidence>
<dbReference type="PANTHER" id="PTHR43643:SF3">
    <property type="entry name" value="HISTIDINOL-PHOSPHATE AMINOTRANSFERASE"/>
    <property type="match status" value="1"/>
</dbReference>
<keyword evidence="6 9" id="KW-0808">Transferase</keyword>
<evidence type="ECO:0000256" key="3">
    <source>
        <dbReference type="ARBA" id="ARBA00007970"/>
    </source>
</evidence>
<evidence type="ECO:0000256" key="7">
    <source>
        <dbReference type="ARBA" id="ARBA00022898"/>
    </source>
</evidence>
<dbReference type="CDD" id="cd00609">
    <property type="entry name" value="AAT_like"/>
    <property type="match status" value="1"/>
</dbReference>
<gene>
    <name evidence="9 11" type="primary">hisC</name>
    <name evidence="11" type="ORF">RM531_02155</name>
</gene>
<feature type="domain" description="Aminotransferase class I/classII large" evidence="10">
    <location>
        <begin position="35"/>
        <end position="366"/>
    </location>
</feature>
<evidence type="ECO:0000256" key="6">
    <source>
        <dbReference type="ARBA" id="ARBA00022679"/>
    </source>
</evidence>
<dbReference type="RefSeq" id="WP_311656951.1">
    <property type="nucleotide sequence ID" value="NZ_JAVRHY010000002.1"/>
</dbReference>
<comment type="catalytic activity">
    <reaction evidence="8 9">
        <text>L-histidinol phosphate + 2-oxoglutarate = 3-(imidazol-4-yl)-2-oxopropyl phosphate + L-glutamate</text>
        <dbReference type="Rhea" id="RHEA:23744"/>
        <dbReference type="ChEBI" id="CHEBI:16810"/>
        <dbReference type="ChEBI" id="CHEBI:29985"/>
        <dbReference type="ChEBI" id="CHEBI:57766"/>
        <dbReference type="ChEBI" id="CHEBI:57980"/>
        <dbReference type="EC" id="2.6.1.9"/>
    </reaction>
</comment>
<evidence type="ECO:0000256" key="2">
    <source>
        <dbReference type="ARBA" id="ARBA00005011"/>
    </source>
</evidence>
<dbReference type="HAMAP" id="MF_01023">
    <property type="entry name" value="HisC_aminotrans_2"/>
    <property type="match status" value="1"/>
</dbReference>
<dbReference type="InterPro" id="IPR004839">
    <property type="entry name" value="Aminotransferase_I/II_large"/>
</dbReference>
<sequence length="375" mass="40032">MPSSLLDHVNAGIQSLAPYEPGKPVETLRRELGLTDIIKLASNENPFGPSPKAVAAVTEAATEGARYPDGTGYRLKQALASFHDIDPARITLGNGSNDLLCLLGQILLGSGTNIVMARHAFAIYGLVALGMNAGVRWAEARAPDSAMPYGHDAGQLAAMVDDDTRILFIANPNNPTGTWLSPAAIESLLEQVPARVMVVLDEAYCEYQSPDQRPDSRAWLERYPNLVVTRTFSKAYGLAGMRVGYALSHADIADRLNRVRQPFNVNSLALAAAEAALGDEAHLTRSVDHNNAALPALTAGLEALGGQVLPSQANFVTADMGMDGDQAFQALLREGVIVRPMAGYGLPRHLRITVGTEAENERFLAAMARVLGRTG</sequence>
<evidence type="ECO:0000313" key="12">
    <source>
        <dbReference type="Proteomes" id="UP001259982"/>
    </source>
</evidence>
<dbReference type="Pfam" id="PF00155">
    <property type="entry name" value="Aminotran_1_2"/>
    <property type="match status" value="1"/>
</dbReference>
<dbReference type="InterPro" id="IPR015424">
    <property type="entry name" value="PyrdxlP-dep_Trfase"/>
</dbReference>
<accession>A0ABU3B487</accession>
<keyword evidence="12" id="KW-1185">Reference proteome</keyword>
<dbReference type="Gene3D" id="3.40.640.10">
    <property type="entry name" value="Type I PLP-dependent aspartate aminotransferase-like (Major domain)"/>
    <property type="match status" value="1"/>
</dbReference>
<name>A0ABU3B487_9GAMM</name>
<comment type="subunit">
    <text evidence="4 9">Homodimer.</text>
</comment>
<reference evidence="11 12" key="1">
    <citation type="submission" date="2023-09" db="EMBL/GenBank/DDBJ databases">
        <authorList>
            <person name="Rey-Velasco X."/>
        </authorList>
    </citation>
    <scope>NUCLEOTIDE SEQUENCE [LARGE SCALE GENOMIC DNA]</scope>
    <source>
        <strain evidence="11 12">P385</strain>
    </source>
</reference>
<comment type="pathway">
    <text evidence="2 9">Amino-acid biosynthesis; L-histidine biosynthesis; L-histidine from 5-phospho-alpha-D-ribose 1-diphosphate: step 7/9.</text>
</comment>
<evidence type="ECO:0000259" key="10">
    <source>
        <dbReference type="Pfam" id="PF00155"/>
    </source>
</evidence>
<dbReference type="InterPro" id="IPR005861">
    <property type="entry name" value="HisP_aminotrans"/>
</dbReference>
<dbReference type="GO" id="GO:0004400">
    <property type="term" value="F:histidinol-phosphate transaminase activity"/>
    <property type="evidence" value="ECO:0007669"/>
    <property type="project" value="UniProtKB-EC"/>
</dbReference>
<organism evidence="11 12">
    <name type="scientific">Spectribacter acetivorans</name>
    <dbReference type="NCBI Taxonomy" id="3075603"/>
    <lineage>
        <taxon>Bacteria</taxon>
        <taxon>Pseudomonadati</taxon>
        <taxon>Pseudomonadota</taxon>
        <taxon>Gammaproteobacteria</taxon>
        <taxon>Salinisphaerales</taxon>
        <taxon>Salinisphaeraceae</taxon>
        <taxon>Spectribacter</taxon>
    </lineage>
</organism>
<evidence type="ECO:0000256" key="5">
    <source>
        <dbReference type="ARBA" id="ARBA00022576"/>
    </source>
</evidence>
<dbReference type="InterPro" id="IPR015421">
    <property type="entry name" value="PyrdxlP-dep_Trfase_major"/>
</dbReference>
<comment type="caution">
    <text evidence="11">The sequence shown here is derived from an EMBL/GenBank/DDBJ whole genome shotgun (WGS) entry which is preliminary data.</text>
</comment>
<dbReference type="EC" id="2.6.1.9" evidence="9"/>
<dbReference type="InterPro" id="IPR015422">
    <property type="entry name" value="PyrdxlP-dep_Trfase_small"/>
</dbReference>
<keyword evidence="9" id="KW-0368">Histidine biosynthesis</keyword>
<feature type="modified residue" description="N6-(pyridoxal phosphate)lysine" evidence="9">
    <location>
        <position position="234"/>
    </location>
</feature>
<keyword evidence="9" id="KW-0028">Amino-acid biosynthesis</keyword>
<dbReference type="Proteomes" id="UP001259982">
    <property type="component" value="Unassembled WGS sequence"/>
</dbReference>
<evidence type="ECO:0000256" key="1">
    <source>
        <dbReference type="ARBA" id="ARBA00001933"/>
    </source>
</evidence>
<proteinExistence type="inferred from homology"/>
<evidence type="ECO:0000256" key="4">
    <source>
        <dbReference type="ARBA" id="ARBA00011738"/>
    </source>
</evidence>
<dbReference type="Gene3D" id="3.90.1150.10">
    <property type="entry name" value="Aspartate Aminotransferase, domain 1"/>
    <property type="match status" value="1"/>
</dbReference>
<dbReference type="PANTHER" id="PTHR43643">
    <property type="entry name" value="HISTIDINOL-PHOSPHATE AMINOTRANSFERASE 2"/>
    <property type="match status" value="1"/>
</dbReference>